<evidence type="ECO:0000259" key="8">
    <source>
        <dbReference type="PROSITE" id="PS50850"/>
    </source>
</evidence>
<feature type="transmembrane region" description="Helical" evidence="7">
    <location>
        <begin position="149"/>
        <end position="166"/>
    </location>
</feature>
<evidence type="ECO:0000313" key="9">
    <source>
        <dbReference type="EMBL" id="NBI05520.1"/>
    </source>
</evidence>
<dbReference type="EMBL" id="QXXA01000003">
    <property type="protein sequence ID" value="NBI05520.1"/>
    <property type="molecule type" value="Genomic_DNA"/>
</dbReference>
<feature type="domain" description="Major facilitator superfamily (MFS) profile" evidence="8">
    <location>
        <begin position="11"/>
        <end position="425"/>
    </location>
</feature>
<keyword evidence="5 7" id="KW-1133">Transmembrane helix</keyword>
<evidence type="ECO:0000256" key="3">
    <source>
        <dbReference type="ARBA" id="ARBA00022475"/>
    </source>
</evidence>
<dbReference type="SUPFAM" id="SSF103473">
    <property type="entry name" value="MFS general substrate transporter"/>
    <property type="match status" value="1"/>
</dbReference>
<dbReference type="InterPro" id="IPR020846">
    <property type="entry name" value="MFS_dom"/>
</dbReference>
<keyword evidence="4 7" id="KW-0812">Transmembrane</keyword>
<evidence type="ECO:0000256" key="4">
    <source>
        <dbReference type="ARBA" id="ARBA00022692"/>
    </source>
</evidence>
<organism evidence="9 10">
    <name type="scientific">Senegalia massiliensis</name>
    <dbReference type="NCBI Taxonomy" id="1720316"/>
    <lineage>
        <taxon>Bacteria</taxon>
        <taxon>Bacillati</taxon>
        <taxon>Bacillota</taxon>
        <taxon>Clostridia</taxon>
        <taxon>Eubacteriales</taxon>
        <taxon>Clostridiaceae</taxon>
        <taxon>Senegalia</taxon>
    </lineage>
</organism>
<accession>A0A845QU36</accession>
<dbReference type="RefSeq" id="WP_160196031.1">
    <property type="nucleotide sequence ID" value="NZ_QXXA01000003.1"/>
</dbReference>
<dbReference type="InterPro" id="IPR036259">
    <property type="entry name" value="MFS_trans_sf"/>
</dbReference>
<feature type="transmembrane region" description="Helical" evidence="7">
    <location>
        <begin position="333"/>
        <end position="358"/>
    </location>
</feature>
<dbReference type="Pfam" id="PF07690">
    <property type="entry name" value="MFS_1"/>
    <property type="match status" value="1"/>
</dbReference>
<dbReference type="PANTHER" id="PTHR43266">
    <property type="entry name" value="MACROLIDE-EFFLUX PROTEIN"/>
    <property type="match status" value="1"/>
</dbReference>
<dbReference type="OrthoDB" id="9775268at2"/>
<feature type="transmembrane region" description="Helical" evidence="7">
    <location>
        <begin position="399"/>
        <end position="417"/>
    </location>
</feature>
<feature type="transmembrane region" description="Helical" evidence="7">
    <location>
        <begin position="172"/>
        <end position="191"/>
    </location>
</feature>
<evidence type="ECO:0000256" key="6">
    <source>
        <dbReference type="ARBA" id="ARBA00023136"/>
    </source>
</evidence>
<evidence type="ECO:0000256" key="5">
    <source>
        <dbReference type="ARBA" id="ARBA00022989"/>
    </source>
</evidence>
<dbReference type="AlphaFoldDB" id="A0A845QU36"/>
<keyword evidence="10" id="KW-1185">Reference proteome</keyword>
<comment type="subcellular location">
    <subcellularLocation>
        <location evidence="1">Cell membrane</location>
        <topology evidence="1">Multi-pass membrane protein</topology>
    </subcellularLocation>
</comment>
<feature type="transmembrane region" description="Helical" evidence="7">
    <location>
        <begin position="44"/>
        <end position="65"/>
    </location>
</feature>
<name>A0A845QU36_9CLOT</name>
<dbReference type="GO" id="GO:0022857">
    <property type="term" value="F:transmembrane transporter activity"/>
    <property type="evidence" value="ECO:0007669"/>
    <property type="project" value="InterPro"/>
</dbReference>
<protein>
    <submittedName>
        <fullName evidence="9">MFS transporter</fullName>
    </submittedName>
</protein>
<dbReference type="PANTHER" id="PTHR43266:SF9">
    <property type="entry name" value="PERMEASE, MAJOR FACILITATOR SUPERFAMILY-RELATED"/>
    <property type="match status" value="1"/>
</dbReference>
<feature type="transmembrane region" description="Helical" evidence="7">
    <location>
        <begin position="105"/>
        <end position="128"/>
    </location>
</feature>
<evidence type="ECO:0000256" key="2">
    <source>
        <dbReference type="ARBA" id="ARBA00022448"/>
    </source>
</evidence>
<proteinExistence type="predicted"/>
<sequence>MKNKNSKEQINIILYLTGKVVSLLGTHIYTFAISLYILRTTGSGTSFALSILLSMVPRIILSPIAGSIADKRDRKKIVVSLDILSGIIVLGLVAISSIYGLKLVFIYTTTFLLSVVNTFFDVTIGAAIPNLVSDKKLVKINSYTQASTSLSAIMGPILGGLAYGLVSLKLFLIINGFSFICSAISEFFINFKYNIRDNNEQDEESEDTEISEGIKSLFKQINEGVQFIRDIKPIYSLMKFALLFNLLINSTLAVIMPFIINDTLKMSSTQFGVIEGSFSLGVLVTSIIVGNLPEREKKFKILVIGTAMMGLMLIFIGVPTIGGLKYLNNQIHFIYFIIVMMTFSIFMILVNIPISVAMQRMTPDKMMGRVMGTMNTLAGGIAPLGVIISGLLLDSVKPYIIPIISGSIIIIASLIMSKNKNLKDF</sequence>
<feature type="transmembrane region" description="Helical" evidence="7">
    <location>
        <begin position="12"/>
        <end position="38"/>
    </location>
</feature>
<keyword evidence="3" id="KW-1003">Cell membrane</keyword>
<dbReference type="Gene3D" id="1.20.1250.20">
    <property type="entry name" value="MFS general substrate transporter like domains"/>
    <property type="match status" value="1"/>
</dbReference>
<reference evidence="9 10" key="1">
    <citation type="submission" date="2018-08" db="EMBL/GenBank/DDBJ databases">
        <title>Murine metabolic-syndrome-specific gut microbial biobank.</title>
        <authorList>
            <person name="Liu C."/>
        </authorList>
    </citation>
    <scope>NUCLEOTIDE SEQUENCE [LARGE SCALE GENOMIC DNA]</scope>
    <source>
        <strain evidence="9 10">583</strain>
    </source>
</reference>
<evidence type="ECO:0000313" key="10">
    <source>
        <dbReference type="Proteomes" id="UP000467132"/>
    </source>
</evidence>
<feature type="transmembrane region" description="Helical" evidence="7">
    <location>
        <begin position="77"/>
        <end position="99"/>
    </location>
</feature>
<keyword evidence="6 7" id="KW-0472">Membrane</keyword>
<feature type="transmembrane region" description="Helical" evidence="7">
    <location>
        <begin position="301"/>
        <end position="321"/>
    </location>
</feature>
<comment type="caution">
    <text evidence="9">The sequence shown here is derived from an EMBL/GenBank/DDBJ whole genome shotgun (WGS) entry which is preliminary data.</text>
</comment>
<dbReference type="GO" id="GO:0005886">
    <property type="term" value="C:plasma membrane"/>
    <property type="evidence" value="ECO:0007669"/>
    <property type="project" value="UniProtKB-SubCell"/>
</dbReference>
<evidence type="ECO:0000256" key="7">
    <source>
        <dbReference type="SAM" id="Phobius"/>
    </source>
</evidence>
<keyword evidence="2" id="KW-0813">Transport</keyword>
<dbReference type="CDD" id="cd06173">
    <property type="entry name" value="MFS_MefA_like"/>
    <property type="match status" value="1"/>
</dbReference>
<evidence type="ECO:0000256" key="1">
    <source>
        <dbReference type="ARBA" id="ARBA00004651"/>
    </source>
</evidence>
<gene>
    <name evidence="9" type="ORF">D3Z33_01475</name>
</gene>
<feature type="transmembrane region" description="Helical" evidence="7">
    <location>
        <begin position="240"/>
        <end position="260"/>
    </location>
</feature>
<dbReference type="PROSITE" id="PS50850">
    <property type="entry name" value="MFS"/>
    <property type="match status" value="1"/>
</dbReference>
<feature type="transmembrane region" description="Helical" evidence="7">
    <location>
        <begin position="272"/>
        <end position="289"/>
    </location>
</feature>
<feature type="transmembrane region" description="Helical" evidence="7">
    <location>
        <begin position="370"/>
        <end position="393"/>
    </location>
</feature>
<dbReference type="InterPro" id="IPR011701">
    <property type="entry name" value="MFS"/>
</dbReference>
<dbReference type="Proteomes" id="UP000467132">
    <property type="component" value="Unassembled WGS sequence"/>
</dbReference>